<feature type="compositionally biased region" description="Basic and acidic residues" evidence="5">
    <location>
        <begin position="199"/>
        <end position="209"/>
    </location>
</feature>
<keyword evidence="1" id="KW-0479">Metal-binding</keyword>
<dbReference type="PROSITE" id="PS50994">
    <property type="entry name" value="INTEGRASE"/>
    <property type="match status" value="1"/>
</dbReference>
<dbReference type="Pfam" id="PF18701">
    <property type="entry name" value="DUF5641"/>
    <property type="match status" value="1"/>
</dbReference>
<feature type="region of interest" description="Disordered" evidence="5">
    <location>
        <begin position="489"/>
        <end position="518"/>
    </location>
</feature>
<dbReference type="Pfam" id="PF03564">
    <property type="entry name" value="DUF1759"/>
    <property type="match status" value="1"/>
</dbReference>
<reference evidence="8" key="2">
    <citation type="submission" date="2025-05" db="UniProtKB">
        <authorList>
            <consortium name="EnsemblMetazoa"/>
        </authorList>
    </citation>
    <scope>IDENTIFICATION</scope>
    <source>
        <strain evidence="8">Foshan</strain>
    </source>
</reference>
<dbReference type="InterPro" id="IPR043128">
    <property type="entry name" value="Rev_trsase/Diguanyl_cyclase"/>
</dbReference>
<dbReference type="SUPFAM" id="SSF53098">
    <property type="entry name" value="Ribonuclease H-like"/>
    <property type="match status" value="1"/>
</dbReference>
<dbReference type="PANTHER" id="PTHR47331">
    <property type="entry name" value="PHD-TYPE DOMAIN-CONTAINING PROTEIN"/>
    <property type="match status" value="1"/>
</dbReference>
<dbReference type="PANTHER" id="PTHR47331:SF1">
    <property type="entry name" value="GAG-LIKE PROTEIN"/>
    <property type="match status" value="1"/>
</dbReference>
<dbReference type="InterPro" id="IPR001584">
    <property type="entry name" value="Integrase_cat-core"/>
</dbReference>
<dbReference type="CDD" id="cd01644">
    <property type="entry name" value="RT_pepA17"/>
    <property type="match status" value="1"/>
</dbReference>
<dbReference type="InterPro" id="IPR008042">
    <property type="entry name" value="Retrotrans_Pao"/>
</dbReference>
<evidence type="ECO:0000256" key="3">
    <source>
        <dbReference type="ARBA" id="ARBA00022833"/>
    </source>
</evidence>
<feature type="compositionally biased region" description="Acidic residues" evidence="5">
    <location>
        <begin position="245"/>
        <end position="257"/>
    </location>
</feature>
<evidence type="ECO:0000259" key="6">
    <source>
        <dbReference type="PROSITE" id="PS50016"/>
    </source>
</evidence>
<dbReference type="RefSeq" id="XP_062710663.1">
    <property type="nucleotide sequence ID" value="XM_062854679.1"/>
</dbReference>
<evidence type="ECO:0000256" key="2">
    <source>
        <dbReference type="ARBA" id="ARBA00022771"/>
    </source>
</evidence>
<dbReference type="InterPro" id="IPR036397">
    <property type="entry name" value="RNaseH_sf"/>
</dbReference>
<dbReference type="Gene3D" id="3.10.10.10">
    <property type="entry name" value="HIV Type 1 Reverse Transcriptase, subunit A, domain 1"/>
    <property type="match status" value="1"/>
</dbReference>
<dbReference type="InterPro" id="IPR040676">
    <property type="entry name" value="DUF5641"/>
</dbReference>
<dbReference type="SUPFAM" id="SSF56672">
    <property type="entry name" value="DNA/RNA polymerases"/>
    <property type="match status" value="1"/>
</dbReference>
<feature type="domain" description="Integrase catalytic" evidence="7">
    <location>
        <begin position="1632"/>
        <end position="1813"/>
    </location>
</feature>
<dbReference type="PROSITE" id="PS50016">
    <property type="entry name" value="ZF_PHD_2"/>
    <property type="match status" value="1"/>
</dbReference>
<dbReference type="InterPro" id="IPR041588">
    <property type="entry name" value="Integrase_H2C2"/>
</dbReference>
<keyword evidence="9" id="KW-1185">Reference proteome</keyword>
<dbReference type="InterPro" id="IPR005312">
    <property type="entry name" value="DUF1759"/>
</dbReference>
<feature type="domain" description="PHD-type" evidence="6">
    <location>
        <begin position="18"/>
        <end position="67"/>
    </location>
</feature>
<protein>
    <submittedName>
        <fullName evidence="8">Uncharacterized protein</fullName>
    </submittedName>
</protein>
<evidence type="ECO:0000259" key="7">
    <source>
        <dbReference type="PROSITE" id="PS50994"/>
    </source>
</evidence>
<dbReference type="GeneID" id="134288799"/>
<evidence type="ECO:0000256" key="4">
    <source>
        <dbReference type="PROSITE-ProRule" id="PRU00146"/>
    </source>
</evidence>
<dbReference type="InterPro" id="IPR012337">
    <property type="entry name" value="RNaseH-like_sf"/>
</dbReference>
<proteinExistence type="predicted"/>
<evidence type="ECO:0000256" key="5">
    <source>
        <dbReference type="SAM" id="MobiDB-lite"/>
    </source>
</evidence>
<feature type="compositionally biased region" description="Polar residues" evidence="5">
    <location>
        <begin position="283"/>
        <end position="297"/>
    </location>
</feature>
<dbReference type="Gene3D" id="3.30.40.10">
    <property type="entry name" value="Zinc/RING finger domain, C3HC4 (zinc finger)"/>
    <property type="match status" value="1"/>
</dbReference>
<dbReference type="Gene3D" id="3.30.420.10">
    <property type="entry name" value="Ribonuclease H-like superfamily/Ribonuclease H"/>
    <property type="match status" value="1"/>
</dbReference>
<dbReference type="Pfam" id="PF00628">
    <property type="entry name" value="PHD"/>
    <property type="match status" value="1"/>
</dbReference>
<organism evidence="8 9">
    <name type="scientific">Aedes albopictus</name>
    <name type="common">Asian tiger mosquito</name>
    <name type="synonym">Stegomyia albopicta</name>
    <dbReference type="NCBI Taxonomy" id="7160"/>
    <lineage>
        <taxon>Eukaryota</taxon>
        <taxon>Metazoa</taxon>
        <taxon>Ecdysozoa</taxon>
        <taxon>Arthropoda</taxon>
        <taxon>Hexapoda</taxon>
        <taxon>Insecta</taxon>
        <taxon>Pterygota</taxon>
        <taxon>Neoptera</taxon>
        <taxon>Endopterygota</taxon>
        <taxon>Diptera</taxon>
        <taxon>Nematocera</taxon>
        <taxon>Culicoidea</taxon>
        <taxon>Culicidae</taxon>
        <taxon>Culicinae</taxon>
        <taxon>Aedini</taxon>
        <taxon>Aedes</taxon>
        <taxon>Stegomyia</taxon>
    </lineage>
</organism>
<evidence type="ECO:0000256" key="1">
    <source>
        <dbReference type="ARBA" id="ARBA00022723"/>
    </source>
</evidence>
<dbReference type="SUPFAM" id="SSF57903">
    <property type="entry name" value="FYVE/PHD zinc finger"/>
    <property type="match status" value="1"/>
</dbReference>
<keyword evidence="2 4" id="KW-0863">Zinc-finger</keyword>
<reference evidence="9" key="1">
    <citation type="journal article" date="2015" name="Proc. Natl. Acad. Sci. U.S.A.">
        <title>Genome sequence of the Asian Tiger mosquito, Aedes albopictus, reveals insights into its biology, genetics, and evolution.</title>
        <authorList>
            <person name="Chen X.G."/>
            <person name="Jiang X."/>
            <person name="Gu J."/>
            <person name="Xu M."/>
            <person name="Wu Y."/>
            <person name="Deng Y."/>
            <person name="Zhang C."/>
            <person name="Bonizzoni M."/>
            <person name="Dermauw W."/>
            <person name="Vontas J."/>
            <person name="Armbruster P."/>
            <person name="Huang X."/>
            <person name="Yang Y."/>
            <person name="Zhang H."/>
            <person name="He W."/>
            <person name="Peng H."/>
            <person name="Liu Y."/>
            <person name="Wu K."/>
            <person name="Chen J."/>
            <person name="Lirakis M."/>
            <person name="Topalis P."/>
            <person name="Van Leeuwen T."/>
            <person name="Hall A.B."/>
            <person name="Jiang X."/>
            <person name="Thorpe C."/>
            <person name="Mueller R.L."/>
            <person name="Sun C."/>
            <person name="Waterhouse R.M."/>
            <person name="Yan G."/>
            <person name="Tu Z.J."/>
            <person name="Fang X."/>
            <person name="James A.A."/>
        </authorList>
    </citation>
    <scope>NUCLEOTIDE SEQUENCE [LARGE SCALE GENOMIC DNA]</scope>
    <source>
        <strain evidence="9">Foshan</strain>
    </source>
</reference>
<dbReference type="Gene3D" id="3.30.70.270">
    <property type="match status" value="1"/>
</dbReference>
<dbReference type="InterPro" id="IPR043502">
    <property type="entry name" value="DNA/RNA_pol_sf"/>
</dbReference>
<dbReference type="Pfam" id="PF17921">
    <property type="entry name" value="Integrase_H2C2"/>
    <property type="match status" value="1"/>
</dbReference>
<accession>A0ABM1XPL5</accession>
<feature type="region of interest" description="Disordered" evidence="5">
    <location>
        <begin position="72"/>
        <end position="104"/>
    </location>
</feature>
<dbReference type="InterPro" id="IPR001965">
    <property type="entry name" value="Znf_PHD"/>
</dbReference>
<dbReference type="InterPro" id="IPR019787">
    <property type="entry name" value="Znf_PHD-finger"/>
</dbReference>
<evidence type="ECO:0000313" key="8">
    <source>
        <dbReference type="EnsemblMetazoa" id="AALFPA23_001621.P38851"/>
    </source>
</evidence>
<feature type="region of interest" description="Disordered" evidence="5">
    <location>
        <begin position="199"/>
        <end position="297"/>
    </location>
</feature>
<sequence length="1928" mass="218940">MASDAESTHDQTIMDLTATPCAICGPSTRDEVMVGCDGCAEWFHIRCVGIEEDKLPKKWYCQSKACQEKAQEYHQKQKDAKKQARTRKNGNESDKSSVSSRLASSSVEAKVRALEEKQKRQYEEMEAELLLQKKEREMQRAFEQRKMELELQMRAEEQEEQRAWQAEMLQKKKEQIRQMKADQDSFELQMAAMDKELAELSAKKSKPEPKVVAGASKAGHSGKVDQNVLKLSKANVRKLAQSYESSEEDEENDDSGDSDLQSQSSDSSMERKAKLKTYKKVGSVSQDGLGQQQTGPTKAQLAARKGLTYKLPKFSGKPAQWPLFFAAYKASNEACGYMNHENLMRLQEALEGDALELVSGQLLLPESIPQVIEKLRRHFGRPEQLLQSLLDKVNRLEPPRADNLKSFVPFGNTVEQLCGHLEAADLRQHLVNPLLIKSLVAKLPDREKREWVHYRRGHGETTLRTLTDFLMDIVADACEANVDVEFVPSPPSKGIPPSRKKMPKEKGGLYSHSEASGSAANAGEEKVLKPCKQCRRTDHRLRHCGEFKKLRYADRLRLVNREKLCHVCLNEHGGQCKFKIRCNIGDCRDFHNPLMHPVGNTVGLSAHIRTNCTVLFRIVPVQLHYGGKTVSVLAFLDEGASVTLVEKKLADRLGAVGVQERLTIRWTGNMSRVEDSRRLSLWASGTGAAAGKMRLHTVHTVGKLMLPHQKLDSQELAAQHEHMRGLPIESYDGQPQLLIGANNIHSFAPIEAKVGTPMEPIAVRTKLGWTVYGPRQTTSAAAGNYLGYHQQITNEDLHELLKSHYALEESVVAIPQETAEEKRAREILERTTKRVGDRFETGLLWKTDDPRFPDSYPMAVRRMKQLEKRLDKNPKLKENVCKQIDEYQQKGYAHLATAEELAGTPADQTWYLPINVVQNPKKPEKIRLVWDAAAAVQGVSLNSQLLSGPDMLVPLIKVLCGFREWRIAFGGDLKEMFHQLQIRSEDKQKQRFVFRKDPEEPPQIYVMDVATFGSTSSPCSAQYVKNRNAEEFAAEYPEASVAIIRRHYVDDYFDSVDTEEEAVKLAQEVRLVHKKGGFEIRNWVSNSPGVLRSLGEAKLATPVHFGRDKQTANERVLGVIWDPKTDQFAFSTTHREGLMPYLYEGKRPTKRLVASCVMGFFDPLGLLSPFTIHGKIIIQHLWRSKCDWDEEIDPNSWELWKRWTSLLPEVEAIRIPRCYLGDARSIEVDSLELHIFTDASEHGYGCVAYLRAVIDGNVHCSLMMSRAKVAPVKRQSIPRLELMGAVMGARMNQAVLDTHSYQINRTVFWTDSRTVCSWINADQHRYKQFVAFRVGEIQELTRVADWRWIPTKLNIADVLTKWGQGPPLQSDGEWFNGPAFLYRPQEQWPTQEASIEETDEEARGIVLFHGAIDVKPISRWTKLLRVTASVVRFIDNCRRKCRGEPILTTWATAKQRQLTQHVAANYPSVKAPLGQEELRQAETILWRQAQWDSFPDEMSALTNNLERQPGGPISVVKKCSPIYKSSPVLDDEGVLRMDGRLANADESSFDKRHPIILSRSHEVTHKLIQYYHEQFGHANSETVFNEMRQRFQIPKMRPAIQQVVNKCVWCKVNKCQPRSPRMAPLPVERVTSRLRPFSSVGLDYLGPVEVVVGRRKEKRWVAVFTCMAVRAVHLEVVHSLTTESCRMAIARFCSKYGKPNNIFSDNATCFRGANNEMAKINQECAETVGSSTTAWHFIPPGTPHMGGVWERMVRSVKQAMRALDDGRRLTDEILATTLAEAADMINTRPLTYLPQDSTETEALTPNHFLRGTVSGADVKVEESYTPAEALRNLYKRSQFLADRMWERWSREYLPTINRRSKWFDDRQPLQEGDLVFVVDGKNRKCWRRGVIEAIIQGSDGRVRQVDVRTADGKVQRRGVVNLAALEVR</sequence>
<dbReference type="EnsemblMetazoa" id="AALFPA23_001621.R38851">
    <property type="protein sequence ID" value="AALFPA23_001621.P38851"/>
    <property type="gene ID" value="AALFPA23_001621"/>
</dbReference>
<feature type="compositionally biased region" description="Basic and acidic residues" evidence="5">
    <location>
        <begin position="72"/>
        <end position="82"/>
    </location>
</feature>
<feature type="compositionally biased region" description="Low complexity" evidence="5">
    <location>
        <begin position="258"/>
        <end position="267"/>
    </location>
</feature>
<dbReference type="Proteomes" id="UP000069940">
    <property type="component" value="Unassembled WGS sequence"/>
</dbReference>
<dbReference type="Pfam" id="PF05380">
    <property type="entry name" value="Peptidase_A17"/>
    <property type="match status" value="1"/>
</dbReference>
<dbReference type="Gene3D" id="1.10.340.70">
    <property type="match status" value="1"/>
</dbReference>
<dbReference type="InterPro" id="IPR013083">
    <property type="entry name" value="Znf_RING/FYVE/PHD"/>
</dbReference>
<keyword evidence="3" id="KW-0862">Zinc</keyword>
<evidence type="ECO:0000313" key="9">
    <source>
        <dbReference type="Proteomes" id="UP000069940"/>
    </source>
</evidence>
<name>A0ABM1XPL5_AEDAL</name>
<dbReference type="InterPro" id="IPR011011">
    <property type="entry name" value="Znf_FYVE_PHD"/>
</dbReference>
<dbReference type="SMART" id="SM00249">
    <property type="entry name" value="PHD"/>
    <property type="match status" value="1"/>
</dbReference>